<dbReference type="EMBL" id="GBRH01245473">
    <property type="protein sequence ID" value="JAD52422.1"/>
    <property type="molecule type" value="Transcribed_RNA"/>
</dbReference>
<protein>
    <submittedName>
        <fullName evidence="1">Uncharacterized protein</fullName>
    </submittedName>
</protein>
<accession>A0A0A9AZB2</accession>
<reference evidence="1" key="1">
    <citation type="submission" date="2014-09" db="EMBL/GenBank/DDBJ databases">
        <authorList>
            <person name="Magalhaes I.L.F."/>
            <person name="Oliveira U."/>
            <person name="Santos F.R."/>
            <person name="Vidigal T.H.D.A."/>
            <person name="Brescovit A.D."/>
            <person name="Santos A.J."/>
        </authorList>
    </citation>
    <scope>NUCLEOTIDE SEQUENCE</scope>
    <source>
        <tissue evidence="1">Shoot tissue taken approximately 20 cm above the soil surface</tissue>
    </source>
</reference>
<evidence type="ECO:0000313" key="1">
    <source>
        <dbReference type="EMBL" id="JAD52422.1"/>
    </source>
</evidence>
<organism evidence="1">
    <name type="scientific">Arundo donax</name>
    <name type="common">Giant reed</name>
    <name type="synonym">Donax arundinaceus</name>
    <dbReference type="NCBI Taxonomy" id="35708"/>
    <lineage>
        <taxon>Eukaryota</taxon>
        <taxon>Viridiplantae</taxon>
        <taxon>Streptophyta</taxon>
        <taxon>Embryophyta</taxon>
        <taxon>Tracheophyta</taxon>
        <taxon>Spermatophyta</taxon>
        <taxon>Magnoliopsida</taxon>
        <taxon>Liliopsida</taxon>
        <taxon>Poales</taxon>
        <taxon>Poaceae</taxon>
        <taxon>PACMAD clade</taxon>
        <taxon>Arundinoideae</taxon>
        <taxon>Arundineae</taxon>
        <taxon>Arundo</taxon>
    </lineage>
</organism>
<dbReference type="AlphaFoldDB" id="A0A0A9AZB2"/>
<sequence>MDAGGWRTRRTTAVRRSV</sequence>
<name>A0A0A9AZB2_ARUDO</name>
<reference evidence="1" key="2">
    <citation type="journal article" date="2015" name="Data Brief">
        <title>Shoot transcriptome of the giant reed, Arundo donax.</title>
        <authorList>
            <person name="Barrero R.A."/>
            <person name="Guerrero F.D."/>
            <person name="Moolhuijzen P."/>
            <person name="Goolsby J.A."/>
            <person name="Tidwell J."/>
            <person name="Bellgard S.E."/>
            <person name="Bellgard M.I."/>
        </authorList>
    </citation>
    <scope>NUCLEOTIDE SEQUENCE</scope>
    <source>
        <tissue evidence="1">Shoot tissue taken approximately 20 cm above the soil surface</tissue>
    </source>
</reference>
<proteinExistence type="predicted"/>